<dbReference type="Pfam" id="PF00370">
    <property type="entry name" value="FGGY_N"/>
    <property type="match status" value="1"/>
</dbReference>
<dbReference type="Proteomes" id="UP000680304">
    <property type="component" value="Unassembled WGS sequence"/>
</dbReference>
<evidence type="ECO:0000313" key="7">
    <source>
        <dbReference type="EMBL" id="GIQ65826.1"/>
    </source>
</evidence>
<evidence type="ECO:0000259" key="5">
    <source>
        <dbReference type="Pfam" id="PF00370"/>
    </source>
</evidence>
<dbReference type="InterPro" id="IPR050406">
    <property type="entry name" value="FGGY_Carb_Kinase"/>
</dbReference>
<gene>
    <name evidence="7" type="ORF">PACILC2_43940</name>
</gene>
<dbReference type="InterPro" id="IPR018484">
    <property type="entry name" value="FGGY_N"/>
</dbReference>
<comment type="similarity">
    <text evidence="1 4">Belongs to the FGGY kinase family.</text>
</comment>
<dbReference type="InterPro" id="IPR043129">
    <property type="entry name" value="ATPase_NBD"/>
</dbReference>
<proteinExistence type="inferred from homology"/>
<dbReference type="PIRSF" id="PIRSF000538">
    <property type="entry name" value="GlpK"/>
    <property type="match status" value="1"/>
</dbReference>
<evidence type="ECO:0000259" key="6">
    <source>
        <dbReference type="Pfam" id="PF02782"/>
    </source>
</evidence>
<comment type="caution">
    <text evidence="7">The sequence shown here is derived from an EMBL/GenBank/DDBJ whole genome shotgun (WGS) entry which is preliminary data.</text>
</comment>
<protein>
    <submittedName>
        <fullName evidence="7">Xylulokinase</fullName>
    </submittedName>
</protein>
<evidence type="ECO:0000256" key="2">
    <source>
        <dbReference type="ARBA" id="ARBA00022679"/>
    </source>
</evidence>
<dbReference type="PANTHER" id="PTHR43095:SF5">
    <property type="entry name" value="XYLULOSE KINASE"/>
    <property type="match status" value="1"/>
</dbReference>
<accession>A0ABQ4NC85</accession>
<feature type="domain" description="Carbohydrate kinase FGGY N-terminal" evidence="5">
    <location>
        <begin position="4"/>
        <end position="247"/>
    </location>
</feature>
<dbReference type="PANTHER" id="PTHR43095">
    <property type="entry name" value="SUGAR KINASE"/>
    <property type="match status" value="1"/>
</dbReference>
<evidence type="ECO:0000256" key="4">
    <source>
        <dbReference type="RuleBase" id="RU003733"/>
    </source>
</evidence>
<dbReference type="CDD" id="cd07805">
    <property type="entry name" value="ASKHA_NBD_FGGY_CvXK-like"/>
    <property type="match status" value="1"/>
</dbReference>
<keyword evidence="2 4" id="KW-0808">Transferase</keyword>
<dbReference type="InterPro" id="IPR000577">
    <property type="entry name" value="Carb_kinase_FGGY"/>
</dbReference>
<dbReference type="PROSITE" id="PS00445">
    <property type="entry name" value="FGGY_KINASES_2"/>
    <property type="match status" value="1"/>
</dbReference>
<dbReference type="SUPFAM" id="SSF53067">
    <property type="entry name" value="Actin-like ATPase domain"/>
    <property type="match status" value="2"/>
</dbReference>
<dbReference type="InterPro" id="IPR018483">
    <property type="entry name" value="Carb_kinase_FGGY_CS"/>
</dbReference>
<dbReference type="RefSeq" id="WP_213530349.1">
    <property type="nucleotide sequence ID" value="NZ_BOVJ01000155.1"/>
</dbReference>
<keyword evidence="3 4" id="KW-0418">Kinase</keyword>
<organism evidence="7 8">
    <name type="scientific">Paenibacillus cisolokensis</name>
    <dbReference type="NCBI Taxonomy" id="1658519"/>
    <lineage>
        <taxon>Bacteria</taxon>
        <taxon>Bacillati</taxon>
        <taxon>Bacillota</taxon>
        <taxon>Bacilli</taxon>
        <taxon>Bacillales</taxon>
        <taxon>Paenibacillaceae</taxon>
        <taxon>Paenibacillus</taxon>
    </lineage>
</organism>
<dbReference type="Pfam" id="PF02782">
    <property type="entry name" value="FGGY_C"/>
    <property type="match status" value="1"/>
</dbReference>
<feature type="domain" description="Carbohydrate kinase FGGY C-terminal" evidence="6">
    <location>
        <begin position="256"/>
        <end position="453"/>
    </location>
</feature>
<evidence type="ECO:0000256" key="1">
    <source>
        <dbReference type="ARBA" id="ARBA00009156"/>
    </source>
</evidence>
<dbReference type="EMBL" id="BOVJ01000155">
    <property type="protein sequence ID" value="GIQ65826.1"/>
    <property type="molecule type" value="Genomic_DNA"/>
</dbReference>
<name>A0ABQ4NC85_9BACL</name>
<keyword evidence="8" id="KW-1185">Reference proteome</keyword>
<dbReference type="Gene3D" id="3.30.420.40">
    <property type="match status" value="2"/>
</dbReference>
<sequence>MSRYIMAHDLGTSGHKCSVFDLNGQAVATASLSYPTHYGDRGEAEQHPDDWWDAVVRTTRAVLERVEPSAIAAVGFSAHMMGVCPVDRSGRPLGRAIIHADTRSAGLESEAFARMDEDRFYERTGNRIDSHYPLLKLMWLKRNRPDTYRAAAYFLQPKDYLVFRMSGTLGITDFSDASLSGMFAIGSCRWDDDILSAFAIDRAKLPDIVSSATVAGGVTAEAAAATGLAAGTPVVLGGGDGSCAALGAGAIAPGDAYVYLGTTAWVSRASASPIADKEKRIFTMCGPEAGLYYALGTMQTAGAAHQWAMRELGSREALLAERDGQSPYGLIEDEIARIPWGSDGLLFHPYLLGERSPIWDEEARGLFFGLDARHTRFHMLRAVMEGVGYALRSIAEPLQGREPAACYTVIGGGMKSPAWRAIIASALDAPIRVPAQTEEATSLGAAMSAGVAAGIYSGYADARRRFAGEVREIVPQADRERVLAGYSLFRELYARLRDLYPRLRTLRA</sequence>
<dbReference type="InterPro" id="IPR018485">
    <property type="entry name" value="FGGY_C"/>
</dbReference>
<reference evidence="7 8" key="1">
    <citation type="submission" date="2021-04" db="EMBL/GenBank/DDBJ databases">
        <title>Draft genome sequence of Paenibacillus cisolokensis, LC2-13A.</title>
        <authorList>
            <person name="Uke A."/>
            <person name="Chhe C."/>
            <person name="Baramee S."/>
            <person name="Kosugi A."/>
        </authorList>
    </citation>
    <scope>NUCLEOTIDE SEQUENCE [LARGE SCALE GENOMIC DNA]</scope>
    <source>
        <strain evidence="7 8">LC2-13A</strain>
    </source>
</reference>
<evidence type="ECO:0000256" key="3">
    <source>
        <dbReference type="ARBA" id="ARBA00022777"/>
    </source>
</evidence>
<evidence type="ECO:0000313" key="8">
    <source>
        <dbReference type="Proteomes" id="UP000680304"/>
    </source>
</evidence>